<evidence type="ECO:0000313" key="1">
    <source>
        <dbReference type="EMBL" id="RNA07201.1"/>
    </source>
</evidence>
<evidence type="ECO:0000313" key="2">
    <source>
        <dbReference type="Proteomes" id="UP000276133"/>
    </source>
</evidence>
<name>A0A3M7Q897_BRAPC</name>
<organism evidence="1 2">
    <name type="scientific">Brachionus plicatilis</name>
    <name type="common">Marine rotifer</name>
    <name type="synonym">Brachionus muelleri</name>
    <dbReference type="NCBI Taxonomy" id="10195"/>
    <lineage>
        <taxon>Eukaryota</taxon>
        <taxon>Metazoa</taxon>
        <taxon>Spiralia</taxon>
        <taxon>Gnathifera</taxon>
        <taxon>Rotifera</taxon>
        <taxon>Eurotatoria</taxon>
        <taxon>Monogononta</taxon>
        <taxon>Pseudotrocha</taxon>
        <taxon>Ploima</taxon>
        <taxon>Brachionidae</taxon>
        <taxon>Brachionus</taxon>
    </lineage>
</organism>
<dbReference type="AlphaFoldDB" id="A0A3M7Q897"/>
<keyword evidence="2" id="KW-1185">Reference proteome</keyword>
<protein>
    <submittedName>
        <fullName evidence="1">Uncharacterized protein</fullName>
    </submittedName>
</protein>
<comment type="caution">
    <text evidence="1">The sequence shown here is derived from an EMBL/GenBank/DDBJ whole genome shotgun (WGS) entry which is preliminary data.</text>
</comment>
<proteinExistence type="predicted"/>
<accession>A0A3M7Q897</accession>
<reference evidence="1 2" key="1">
    <citation type="journal article" date="2018" name="Sci. Rep.">
        <title>Genomic signatures of local adaptation to the degree of environmental predictability in rotifers.</title>
        <authorList>
            <person name="Franch-Gras L."/>
            <person name="Hahn C."/>
            <person name="Garcia-Roger E.M."/>
            <person name="Carmona M.J."/>
            <person name="Serra M."/>
            <person name="Gomez A."/>
        </authorList>
    </citation>
    <scope>NUCLEOTIDE SEQUENCE [LARGE SCALE GENOMIC DNA]</scope>
    <source>
        <strain evidence="1">HYR1</strain>
    </source>
</reference>
<gene>
    <name evidence="1" type="ORF">BpHYR1_009382</name>
</gene>
<sequence>MDYSTLFNCLNDEFDQLLNLIDQNLETFFDNIEKEEEKQKKGRITQLEIETRKNNVKKSSNYSILTEAEMIFHFKLAEMFTNKSKSGKRDSVERKKLLLGQNMVIDFRSNILI</sequence>
<dbReference type="EMBL" id="REGN01007130">
    <property type="protein sequence ID" value="RNA07201.1"/>
    <property type="molecule type" value="Genomic_DNA"/>
</dbReference>
<dbReference type="Proteomes" id="UP000276133">
    <property type="component" value="Unassembled WGS sequence"/>
</dbReference>